<sequence>MNNLTSAFGAMKICQVDQNPGHISRNCPSRVLQPQFGNLRNEPRRNKSANPEVGDKSWERRCMKDEHEMPPWAQKNASLKIGNVPVEIAKVNSEKPVTSKGHIVDDQLSEFVRYIPNVEVVMEGVRVFQEFYIMKAVSSNYKKSSFVASIDPKGWIDISKCNNNDDSKEDHEDIMTM</sequence>
<accession>A0ACA9KF22</accession>
<organism evidence="1 2">
    <name type="scientific">Racocetra persica</name>
    <dbReference type="NCBI Taxonomy" id="160502"/>
    <lineage>
        <taxon>Eukaryota</taxon>
        <taxon>Fungi</taxon>
        <taxon>Fungi incertae sedis</taxon>
        <taxon>Mucoromycota</taxon>
        <taxon>Glomeromycotina</taxon>
        <taxon>Glomeromycetes</taxon>
        <taxon>Diversisporales</taxon>
        <taxon>Gigasporaceae</taxon>
        <taxon>Racocetra</taxon>
    </lineage>
</organism>
<gene>
    <name evidence="1" type="ORF">RPERSI_LOCUS519</name>
</gene>
<name>A0ACA9KF22_9GLOM</name>
<dbReference type="Proteomes" id="UP000789920">
    <property type="component" value="Unassembled WGS sequence"/>
</dbReference>
<dbReference type="EMBL" id="CAJVQC010000406">
    <property type="protein sequence ID" value="CAG8469633.1"/>
    <property type="molecule type" value="Genomic_DNA"/>
</dbReference>
<reference evidence="1" key="1">
    <citation type="submission" date="2021-06" db="EMBL/GenBank/DDBJ databases">
        <authorList>
            <person name="Kallberg Y."/>
            <person name="Tangrot J."/>
            <person name="Rosling A."/>
        </authorList>
    </citation>
    <scope>NUCLEOTIDE SEQUENCE</scope>
    <source>
        <strain evidence="1">MA461A</strain>
    </source>
</reference>
<proteinExistence type="predicted"/>
<comment type="caution">
    <text evidence="1">The sequence shown here is derived from an EMBL/GenBank/DDBJ whole genome shotgun (WGS) entry which is preliminary data.</text>
</comment>
<protein>
    <submittedName>
        <fullName evidence="1">21657_t:CDS:1</fullName>
    </submittedName>
</protein>
<evidence type="ECO:0000313" key="2">
    <source>
        <dbReference type="Proteomes" id="UP000789920"/>
    </source>
</evidence>
<keyword evidence="2" id="KW-1185">Reference proteome</keyword>
<evidence type="ECO:0000313" key="1">
    <source>
        <dbReference type="EMBL" id="CAG8469633.1"/>
    </source>
</evidence>